<evidence type="ECO:0000313" key="1">
    <source>
        <dbReference type="EMBL" id="GBP32692.1"/>
    </source>
</evidence>
<reference evidence="1 2" key="1">
    <citation type="journal article" date="2019" name="Commun. Biol.">
        <title>The bagworm genome reveals a unique fibroin gene that provides high tensile strength.</title>
        <authorList>
            <person name="Kono N."/>
            <person name="Nakamura H."/>
            <person name="Ohtoshi R."/>
            <person name="Tomita M."/>
            <person name="Numata K."/>
            <person name="Arakawa K."/>
        </authorList>
    </citation>
    <scope>NUCLEOTIDE SEQUENCE [LARGE SCALE GENOMIC DNA]</scope>
</reference>
<name>A0A4C1V363_EUMVA</name>
<dbReference type="AlphaFoldDB" id="A0A4C1V363"/>
<organism evidence="1 2">
    <name type="scientific">Eumeta variegata</name>
    <name type="common">Bagworm moth</name>
    <name type="synonym">Eumeta japonica</name>
    <dbReference type="NCBI Taxonomy" id="151549"/>
    <lineage>
        <taxon>Eukaryota</taxon>
        <taxon>Metazoa</taxon>
        <taxon>Ecdysozoa</taxon>
        <taxon>Arthropoda</taxon>
        <taxon>Hexapoda</taxon>
        <taxon>Insecta</taxon>
        <taxon>Pterygota</taxon>
        <taxon>Neoptera</taxon>
        <taxon>Endopterygota</taxon>
        <taxon>Lepidoptera</taxon>
        <taxon>Glossata</taxon>
        <taxon>Ditrysia</taxon>
        <taxon>Tineoidea</taxon>
        <taxon>Psychidae</taxon>
        <taxon>Oiketicinae</taxon>
        <taxon>Eumeta</taxon>
    </lineage>
</organism>
<proteinExistence type="predicted"/>
<evidence type="ECO:0000313" key="2">
    <source>
        <dbReference type="Proteomes" id="UP000299102"/>
    </source>
</evidence>
<protein>
    <submittedName>
        <fullName evidence="1">Uncharacterized protein</fullName>
    </submittedName>
</protein>
<sequence length="76" mass="8396">MAKFMNDGRSVVRVIVSRPLLRNMQQCIRLKSNRPLSSFDLVLTSLGAAAAGRRPGPLGDGQARVVPALRRFRVYS</sequence>
<accession>A0A4C1V363</accession>
<dbReference type="Proteomes" id="UP000299102">
    <property type="component" value="Unassembled WGS sequence"/>
</dbReference>
<gene>
    <name evidence="1" type="ORF">EVAR_16855_1</name>
</gene>
<comment type="caution">
    <text evidence="1">The sequence shown here is derived from an EMBL/GenBank/DDBJ whole genome shotgun (WGS) entry which is preliminary data.</text>
</comment>
<dbReference type="EMBL" id="BGZK01000263">
    <property type="protein sequence ID" value="GBP32692.1"/>
    <property type="molecule type" value="Genomic_DNA"/>
</dbReference>
<keyword evidence="2" id="KW-1185">Reference proteome</keyword>